<comment type="caution">
    <text evidence="1">The sequence shown here is derived from an EMBL/GenBank/DDBJ whole genome shotgun (WGS) entry which is preliminary data.</text>
</comment>
<gene>
    <name evidence="1" type="ORF">ACFQPF_16995</name>
</gene>
<dbReference type="RefSeq" id="WP_379751161.1">
    <property type="nucleotide sequence ID" value="NZ_JBHTCP010000051.1"/>
</dbReference>
<dbReference type="InterPro" id="IPR010838">
    <property type="entry name" value="DUF1444"/>
</dbReference>
<dbReference type="Pfam" id="PF07285">
    <property type="entry name" value="DUF1444"/>
    <property type="match status" value="1"/>
</dbReference>
<dbReference type="EMBL" id="JBHTCP010000051">
    <property type="protein sequence ID" value="MFC7373338.1"/>
    <property type="molecule type" value="Genomic_DNA"/>
</dbReference>
<keyword evidence="2" id="KW-1185">Reference proteome</keyword>
<evidence type="ECO:0000313" key="2">
    <source>
        <dbReference type="Proteomes" id="UP001596549"/>
    </source>
</evidence>
<organism evidence="1 2">
    <name type="scientific">Fictibacillus iocasae</name>
    <dbReference type="NCBI Taxonomy" id="2715437"/>
    <lineage>
        <taxon>Bacteria</taxon>
        <taxon>Bacillati</taxon>
        <taxon>Bacillota</taxon>
        <taxon>Bacilli</taxon>
        <taxon>Bacillales</taxon>
        <taxon>Fictibacillaceae</taxon>
        <taxon>Fictibacillus</taxon>
    </lineage>
</organism>
<proteinExistence type="predicted"/>
<dbReference type="Proteomes" id="UP001596549">
    <property type="component" value="Unassembled WGS sequence"/>
</dbReference>
<reference evidence="2" key="1">
    <citation type="journal article" date="2019" name="Int. J. Syst. Evol. Microbiol.">
        <title>The Global Catalogue of Microorganisms (GCM) 10K type strain sequencing project: providing services to taxonomists for standard genome sequencing and annotation.</title>
        <authorList>
            <consortium name="The Broad Institute Genomics Platform"/>
            <consortium name="The Broad Institute Genome Sequencing Center for Infectious Disease"/>
            <person name="Wu L."/>
            <person name="Ma J."/>
        </authorList>
    </citation>
    <scope>NUCLEOTIDE SEQUENCE [LARGE SCALE GENOMIC DNA]</scope>
    <source>
        <strain evidence="2">NBRC 106396</strain>
    </source>
</reference>
<dbReference type="NCBIfam" id="NF010189">
    <property type="entry name" value="PRK13668.1"/>
    <property type="match status" value="1"/>
</dbReference>
<accession>A0ABW2NVR1</accession>
<name>A0ABW2NVR1_9BACL</name>
<evidence type="ECO:0000313" key="1">
    <source>
        <dbReference type="EMBL" id="MFC7373338.1"/>
    </source>
</evidence>
<sequence length="265" mass="29978">MSDVMKLKRLLEARLREKGFKTEYRKEDEVLRAENPETGKGADLALSGLAAKWHNRKDPFIEELLYHVEQSLARKESDAVHAAAAVYPVIRSTSFPVESGGKKLLFEEHTAETNIFYAQDLGSTYRLLTEDDAQELKLSKDQIREMSAFNLRRLPVKAKKDEVAGNTFYFINHNDGYDASRVLNASYLNEMLSIVKGKMAVAIPHQDVLIIADIQNDQGYDVLGQMAMQFFINGRVPVTALSFLYDENGLEPIFILAKSKNTKQD</sequence>
<protein>
    <submittedName>
        <fullName evidence="1">DUF1444 family protein</fullName>
    </submittedName>
</protein>